<evidence type="ECO:0000313" key="2">
    <source>
        <dbReference type="EMBL" id="KHN73963.1"/>
    </source>
</evidence>
<feature type="domain" description="Pepsin inhibitor-3-like repeated" evidence="1">
    <location>
        <begin position="58"/>
        <end position="106"/>
    </location>
</feature>
<protein>
    <recommendedName>
        <fullName evidence="1">Pepsin inhibitor-3-like repeated domain-containing protein</fullName>
    </recommendedName>
</protein>
<dbReference type="Pfam" id="PF06394">
    <property type="entry name" value="Pepsin-I3"/>
    <property type="match status" value="1"/>
</dbReference>
<reference evidence="2 3" key="1">
    <citation type="submission" date="2014-11" db="EMBL/GenBank/DDBJ databases">
        <title>Genetic blueprint of the zoonotic pathogen Toxocara canis.</title>
        <authorList>
            <person name="Zhu X.-Q."/>
            <person name="Korhonen P.K."/>
            <person name="Cai H."/>
            <person name="Young N.D."/>
            <person name="Nejsum P."/>
            <person name="von Samson-Himmelstjerna G."/>
            <person name="Boag P.R."/>
            <person name="Tan P."/>
            <person name="Li Q."/>
            <person name="Min J."/>
            <person name="Yang Y."/>
            <person name="Wang X."/>
            <person name="Fang X."/>
            <person name="Hall R.S."/>
            <person name="Hofmann A."/>
            <person name="Sternberg P.W."/>
            <person name="Jex A.R."/>
            <person name="Gasser R.B."/>
        </authorList>
    </citation>
    <scope>NUCLEOTIDE SEQUENCE [LARGE SCALE GENOMIC DNA]</scope>
    <source>
        <strain evidence="2">PN_DK_2014</strain>
    </source>
</reference>
<evidence type="ECO:0000259" key="1">
    <source>
        <dbReference type="Pfam" id="PF06394"/>
    </source>
</evidence>
<evidence type="ECO:0000313" key="3">
    <source>
        <dbReference type="Proteomes" id="UP000031036"/>
    </source>
</evidence>
<proteinExistence type="predicted"/>
<dbReference type="Gene3D" id="3.30.1120.50">
    <property type="entry name" value="Pepsin inhibitor-3"/>
    <property type="match status" value="1"/>
</dbReference>
<dbReference type="AlphaFoldDB" id="A0A0B2UX17"/>
<dbReference type="EMBL" id="JPKZ01002986">
    <property type="protein sequence ID" value="KHN73963.1"/>
    <property type="molecule type" value="Genomic_DNA"/>
</dbReference>
<sequence length="178" mass="20077">MSIFTTVAGVQATAAATSQHLIMKTTVLSVLFFMHPSLTNAVELFDNEVIVFPQPTGSCVVADGNLFLNGFFIRALTADDRAQLGEYEKQVNEFYKNLQLRMQHKANQQINYYRQYWNSVFGPEGTYYQRFVRPFQEMLQSNTAVPTALPLLPEDQTVEIPQTPYPNPPAFCTVAINA</sequence>
<keyword evidence="3" id="KW-1185">Reference proteome</keyword>
<gene>
    <name evidence="2" type="ORF">Tcan_10824</name>
</gene>
<comment type="caution">
    <text evidence="2">The sequence shown here is derived from an EMBL/GenBank/DDBJ whole genome shotgun (WGS) entry which is preliminary data.</text>
</comment>
<dbReference type="InterPro" id="IPR038412">
    <property type="entry name" value="Pepsin-I3_sf"/>
</dbReference>
<organism evidence="2 3">
    <name type="scientific">Toxocara canis</name>
    <name type="common">Canine roundworm</name>
    <dbReference type="NCBI Taxonomy" id="6265"/>
    <lineage>
        <taxon>Eukaryota</taxon>
        <taxon>Metazoa</taxon>
        <taxon>Ecdysozoa</taxon>
        <taxon>Nematoda</taxon>
        <taxon>Chromadorea</taxon>
        <taxon>Rhabditida</taxon>
        <taxon>Spirurina</taxon>
        <taxon>Ascaridomorpha</taxon>
        <taxon>Ascaridoidea</taxon>
        <taxon>Toxocaridae</taxon>
        <taxon>Toxocara</taxon>
    </lineage>
</organism>
<dbReference type="InterPro" id="IPR010480">
    <property type="entry name" value="Pepsin-I3"/>
</dbReference>
<name>A0A0B2UX17_TOXCA</name>
<dbReference type="Proteomes" id="UP000031036">
    <property type="component" value="Unassembled WGS sequence"/>
</dbReference>
<dbReference type="SUPFAM" id="SSF55149">
    <property type="entry name" value="Pepsin inhibitor-3"/>
    <property type="match status" value="1"/>
</dbReference>
<accession>A0A0B2UX17</accession>